<reference evidence="1" key="1">
    <citation type="submission" date="2014-11" db="EMBL/GenBank/DDBJ databases">
        <authorList>
            <person name="Amaro Gonzalez C."/>
        </authorList>
    </citation>
    <scope>NUCLEOTIDE SEQUENCE</scope>
</reference>
<name>A0A0E9VLD0_ANGAN</name>
<reference evidence="1" key="2">
    <citation type="journal article" date="2015" name="Fish Shellfish Immunol.">
        <title>Early steps in the European eel (Anguilla anguilla)-Vibrio vulnificus interaction in the gills: Role of the RtxA13 toxin.</title>
        <authorList>
            <person name="Callol A."/>
            <person name="Pajuelo D."/>
            <person name="Ebbesson L."/>
            <person name="Teles M."/>
            <person name="MacKenzie S."/>
            <person name="Amaro C."/>
        </authorList>
    </citation>
    <scope>NUCLEOTIDE SEQUENCE</scope>
</reference>
<proteinExistence type="predicted"/>
<organism evidence="1">
    <name type="scientific">Anguilla anguilla</name>
    <name type="common">European freshwater eel</name>
    <name type="synonym">Muraena anguilla</name>
    <dbReference type="NCBI Taxonomy" id="7936"/>
    <lineage>
        <taxon>Eukaryota</taxon>
        <taxon>Metazoa</taxon>
        <taxon>Chordata</taxon>
        <taxon>Craniata</taxon>
        <taxon>Vertebrata</taxon>
        <taxon>Euteleostomi</taxon>
        <taxon>Actinopterygii</taxon>
        <taxon>Neopterygii</taxon>
        <taxon>Teleostei</taxon>
        <taxon>Anguilliformes</taxon>
        <taxon>Anguillidae</taxon>
        <taxon>Anguilla</taxon>
    </lineage>
</organism>
<accession>A0A0E9VLD0</accession>
<protein>
    <submittedName>
        <fullName evidence="1">Uncharacterized protein</fullName>
    </submittedName>
</protein>
<dbReference type="EMBL" id="GBXM01029751">
    <property type="protein sequence ID" value="JAH78826.1"/>
    <property type="molecule type" value="Transcribed_RNA"/>
</dbReference>
<evidence type="ECO:0000313" key="1">
    <source>
        <dbReference type="EMBL" id="JAH78826.1"/>
    </source>
</evidence>
<sequence length="23" mass="2469">MKPACLSGANKCFLIVIAFKNLS</sequence>
<dbReference type="AlphaFoldDB" id="A0A0E9VLD0"/>